<evidence type="ECO:0000256" key="1">
    <source>
        <dbReference type="SAM" id="MobiDB-lite"/>
    </source>
</evidence>
<name>A0A034WAX1_BACDO</name>
<accession>A0A034WAX1</accession>
<evidence type="ECO:0000313" key="3">
    <source>
        <dbReference type="EMBL" id="JAC51265.1"/>
    </source>
</evidence>
<feature type="compositionally biased region" description="Basic residues" evidence="1">
    <location>
        <begin position="105"/>
        <end position="130"/>
    </location>
</feature>
<dbReference type="AlphaFoldDB" id="A0A034WAX1"/>
<organism evidence="3">
    <name type="scientific">Bactrocera dorsalis</name>
    <name type="common">Oriental fruit fly</name>
    <name type="synonym">Dacus dorsalis</name>
    <dbReference type="NCBI Taxonomy" id="27457"/>
    <lineage>
        <taxon>Eukaryota</taxon>
        <taxon>Metazoa</taxon>
        <taxon>Ecdysozoa</taxon>
        <taxon>Arthropoda</taxon>
        <taxon>Hexapoda</taxon>
        <taxon>Insecta</taxon>
        <taxon>Pterygota</taxon>
        <taxon>Neoptera</taxon>
        <taxon>Endopterygota</taxon>
        <taxon>Diptera</taxon>
        <taxon>Brachycera</taxon>
        <taxon>Muscomorpha</taxon>
        <taxon>Tephritoidea</taxon>
        <taxon>Tephritidae</taxon>
        <taxon>Bactrocera</taxon>
        <taxon>Bactrocera</taxon>
    </lineage>
</organism>
<feature type="chain" id="PRO_5001557699" evidence="2">
    <location>
        <begin position="20"/>
        <end position="130"/>
    </location>
</feature>
<protein>
    <submittedName>
        <fullName evidence="3">Uncharacterized protein</fullName>
    </submittedName>
</protein>
<reference evidence="3" key="1">
    <citation type="journal article" date="2014" name="BMC Genomics">
        <title>Characterizing the developmental transcriptome of the oriental fruit fly, Bactrocera dorsalis (Diptera: Tephritidae) through comparative genomic analysis with Drosophila melanogaster utilizing modENCODE datasets.</title>
        <authorList>
            <person name="Geib S.M."/>
            <person name="Calla B."/>
            <person name="Hall B."/>
            <person name="Hou S."/>
            <person name="Manoukis N.C."/>
        </authorList>
    </citation>
    <scope>NUCLEOTIDE SEQUENCE</scope>
    <source>
        <strain evidence="3">Punador</strain>
    </source>
</reference>
<sequence>MLLKTVIFLLAVALPAIHGFDFSSKLSALLGNQPQTTTYTLAPPTTTLTISPVTSPTQTYTTSPLVYYTPTPVPTPVPVPATTNTTTASRAMADAMDDNTDGSRRRVQRVFPRRQRRLTKRRAGNRRRRG</sequence>
<dbReference type="EMBL" id="GAKP01007687">
    <property type="protein sequence ID" value="JAC51265.1"/>
    <property type="molecule type" value="Transcribed_RNA"/>
</dbReference>
<feature type="region of interest" description="Disordered" evidence="1">
    <location>
        <begin position="69"/>
        <end position="130"/>
    </location>
</feature>
<proteinExistence type="predicted"/>
<keyword evidence="2" id="KW-0732">Signal</keyword>
<evidence type="ECO:0000256" key="2">
    <source>
        <dbReference type="SAM" id="SignalP"/>
    </source>
</evidence>
<feature type="signal peptide" evidence="2">
    <location>
        <begin position="1"/>
        <end position="19"/>
    </location>
</feature>